<feature type="compositionally biased region" description="Basic and acidic residues" evidence="1">
    <location>
        <begin position="77"/>
        <end position="94"/>
    </location>
</feature>
<sequence length="409" mass="44587">MRGNKNKGIVKVLGIGLTAAVLSFTLTGVAENAVTGAVSGKSVSDGLRQLTALSVMLAVPVNEFDGRDEDTVSSEPCTEKPYNETKTEKQEQQEQKVPATDNPSSSTQDTSGETLVPVDAPADAKTRLISVNIRKDKDDLTQYTAKDGTVKEKHYGKISGDNVIDLENGQIRNCTKLPSELIGAEAEKKPSVTLSDSNDPQVLIIHTHTTESYERDSDGYYDTDYDGRSLCPANSVVGVGAVLAQTLADNGISTLHDGTVFDDPVYNYSYSRSRERTEQLLKEYPSIKIVLDIHRDGIADGDVRIAPVAEINGRKAAQIMIICGCDDGTDILPDYMDNLRFASYLQNAIEKDNKGITRPMLFDYRFYNQDLAEASLVIEFGALANDIEQVRYSAELAGRSIANLLKNAD</sequence>
<evidence type="ECO:0000256" key="1">
    <source>
        <dbReference type="SAM" id="MobiDB-lite"/>
    </source>
</evidence>
<evidence type="ECO:0000313" key="2">
    <source>
        <dbReference type="EMBL" id="CUQ84154.1"/>
    </source>
</evidence>
<dbReference type="STRING" id="39492.ERS852540_00815"/>
<dbReference type="InterPro" id="IPR010897">
    <property type="entry name" value="Spore_II_P"/>
</dbReference>
<feature type="compositionally biased region" description="Polar residues" evidence="1">
    <location>
        <begin position="101"/>
        <end position="113"/>
    </location>
</feature>
<proteinExistence type="predicted"/>
<dbReference type="OrthoDB" id="1633470at2"/>
<reference evidence="2 3" key="1">
    <citation type="submission" date="2015-09" db="EMBL/GenBank/DDBJ databases">
        <authorList>
            <consortium name="Pathogen Informatics"/>
        </authorList>
    </citation>
    <scope>NUCLEOTIDE SEQUENCE [LARGE SCALE GENOMIC DNA]</scope>
    <source>
        <strain evidence="2 3">2789STDY5834928</strain>
    </source>
</reference>
<feature type="region of interest" description="Disordered" evidence="1">
    <location>
        <begin position="66"/>
        <end position="121"/>
    </location>
</feature>
<name>A0A174ZA66_9FIRM</name>
<gene>
    <name evidence="2" type="ORF">ERS852540_00815</name>
</gene>
<organism evidence="2 3">
    <name type="scientific">[Eubacterium] siraeum</name>
    <dbReference type="NCBI Taxonomy" id="39492"/>
    <lineage>
        <taxon>Bacteria</taxon>
        <taxon>Bacillati</taxon>
        <taxon>Bacillota</taxon>
        <taxon>Clostridia</taxon>
        <taxon>Eubacteriales</taxon>
        <taxon>Oscillospiraceae</taxon>
        <taxon>Oscillospiraceae incertae sedis</taxon>
    </lineage>
</organism>
<dbReference type="NCBIfam" id="TIGR02867">
    <property type="entry name" value="spore_II_P"/>
    <property type="match status" value="1"/>
</dbReference>
<evidence type="ECO:0000313" key="3">
    <source>
        <dbReference type="Proteomes" id="UP000095662"/>
    </source>
</evidence>
<accession>A0A174ZA66</accession>
<protein>
    <submittedName>
        <fullName evidence="2">Stage II sporulation protein P</fullName>
    </submittedName>
</protein>
<dbReference type="Pfam" id="PF07454">
    <property type="entry name" value="SpoIIP"/>
    <property type="match status" value="1"/>
</dbReference>
<dbReference type="EMBL" id="CZBY01000005">
    <property type="protein sequence ID" value="CUQ84154.1"/>
    <property type="molecule type" value="Genomic_DNA"/>
</dbReference>
<dbReference type="Proteomes" id="UP000095662">
    <property type="component" value="Unassembled WGS sequence"/>
</dbReference>
<dbReference type="AlphaFoldDB" id="A0A174ZA66"/>